<dbReference type="SUPFAM" id="SSF49854">
    <property type="entry name" value="Spermadhesin, CUB domain"/>
    <property type="match status" value="1"/>
</dbReference>
<dbReference type="InterPro" id="IPR000538">
    <property type="entry name" value="Link_dom"/>
</dbReference>
<keyword evidence="9" id="KW-1185">Reference proteome</keyword>
<dbReference type="InterPro" id="IPR016186">
    <property type="entry name" value="C-type_lectin-like/link_sf"/>
</dbReference>
<evidence type="ECO:0000256" key="1">
    <source>
        <dbReference type="ARBA" id="ARBA00009931"/>
    </source>
</evidence>
<dbReference type="InterPro" id="IPR035914">
    <property type="entry name" value="Sperma_CUB_dom_sf"/>
</dbReference>
<dbReference type="SMART" id="SM00042">
    <property type="entry name" value="CUB"/>
    <property type="match status" value="1"/>
</dbReference>
<evidence type="ECO:0000313" key="8">
    <source>
        <dbReference type="EMBL" id="KAJ1202806.1"/>
    </source>
</evidence>
<evidence type="ECO:0000313" key="9">
    <source>
        <dbReference type="Proteomes" id="UP001066276"/>
    </source>
</evidence>
<dbReference type="GO" id="GO:0016020">
    <property type="term" value="C:membrane"/>
    <property type="evidence" value="ECO:0007669"/>
    <property type="project" value="InterPro"/>
</dbReference>
<dbReference type="InterPro" id="IPR036772">
    <property type="entry name" value="SRCR-like_dom_sf"/>
</dbReference>
<dbReference type="CDD" id="cd00041">
    <property type="entry name" value="CUB"/>
    <property type="match status" value="1"/>
</dbReference>
<comment type="similarity">
    <text evidence="1">Belongs to the DMBT1 family.</text>
</comment>
<name>A0AAV7VPK5_PLEWA</name>
<dbReference type="InterPro" id="IPR036056">
    <property type="entry name" value="Fibrinogen-like_C"/>
</dbReference>
<dbReference type="GO" id="GO:0005540">
    <property type="term" value="F:hyaluronic acid binding"/>
    <property type="evidence" value="ECO:0007669"/>
    <property type="project" value="InterPro"/>
</dbReference>
<dbReference type="NCBIfam" id="NF040941">
    <property type="entry name" value="GGGWT_bact"/>
    <property type="match status" value="2"/>
</dbReference>
<feature type="disulfide bond" evidence="4">
    <location>
        <begin position="363"/>
        <end position="373"/>
    </location>
</feature>
<dbReference type="Pfam" id="PF00530">
    <property type="entry name" value="SRCR"/>
    <property type="match status" value="1"/>
</dbReference>
<dbReference type="PROSITE" id="PS01180">
    <property type="entry name" value="CUB"/>
    <property type="match status" value="1"/>
</dbReference>
<organism evidence="8 9">
    <name type="scientific">Pleurodeles waltl</name>
    <name type="common">Iberian ribbed newt</name>
    <dbReference type="NCBI Taxonomy" id="8319"/>
    <lineage>
        <taxon>Eukaryota</taxon>
        <taxon>Metazoa</taxon>
        <taxon>Chordata</taxon>
        <taxon>Craniata</taxon>
        <taxon>Vertebrata</taxon>
        <taxon>Euteleostomi</taxon>
        <taxon>Amphibia</taxon>
        <taxon>Batrachia</taxon>
        <taxon>Caudata</taxon>
        <taxon>Salamandroidea</taxon>
        <taxon>Salamandridae</taxon>
        <taxon>Pleurodelinae</taxon>
        <taxon>Pleurodeles</taxon>
    </lineage>
</organism>
<dbReference type="SUPFAM" id="SSF56496">
    <property type="entry name" value="Fibrinogen C-terminal domain-like"/>
    <property type="match status" value="2"/>
</dbReference>
<dbReference type="PANTHER" id="PTHR24251">
    <property type="entry name" value="OVOCHYMASE-RELATED"/>
    <property type="match status" value="1"/>
</dbReference>
<dbReference type="Proteomes" id="UP001066276">
    <property type="component" value="Chromosome 2_1"/>
</dbReference>
<dbReference type="AlphaFoldDB" id="A0AAV7VPK5"/>
<comment type="caution">
    <text evidence="4">Lacks conserved residue(s) required for the propagation of feature annotation.</text>
</comment>
<dbReference type="Gene3D" id="2.60.120.1000">
    <property type="match status" value="2"/>
</dbReference>
<dbReference type="PROSITE" id="PS00420">
    <property type="entry name" value="SRCR_1"/>
    <property type="match status" value="1"/>
</dbReference>
<feature type="domain" description="Link" evidence="7">
    <location>
        <begin position="78"/>
        <end position="193"/>
    </location>
</feature>
<evidence type="ECO:0000259" key="5">
    <source>
        <dbReference type="PROSITE" id="PS01180"/>
    </source>
</evidence>
<dbReference type="Pfam" id="PF00431">
    <property type="entry name" value="CUB"/>
    <property type="match status" value="1"/>
</dbReference>
<dbReference type="InterPro" id="IPR016187">
    <property type="entry name" value="CTDL_fold"/>
</dbReference>
<dbReference type="InterPro" id="IPR001190">
    <property type="entry name" value="SRCR"/>
</dbReference>
<feature type="domain" description="CUB" evidence="5">
    <location>
        <begin position="176"/>
        <end position="288"/>
    </location>
</feature>
<evidence type="ECO:0000259" key="6">
    <source>
        <dbReference type="PROSITE" id="PS50287"/>
    </source>
</evidence>
<dbReference type="Gene3D" id="3.10.100.10">
    <property type="entry name" value="Mannose-Binding Protein A, subunit A"/>
    <property type="match status" value="1"/>
</dbReference>
<dbReference type="SUPFAM" id="SSF56436">
    <property type="entry name" value="C-type lectin-like"/>
    <property type="match status" value="1"/>
</dbReference>
<evidence type="ECO:0000256" key="4">
    <source>
        <dbReference type="PROSITE-ProRule" id="PRU00196"/>
    </source>
</evidence>
<sequence>MAVFRIYRPFLRGFTVFRHQDPFSPKYACPRNIQAAVYFSAAKAMWVWALLLVVPSLFLSPVNGIPSCRDYLKRRVEGVFHYDRHTRYQLTFDDALMSCKLDFGAEMANRDQLLLAYTSGLEECRAGWLISGEVAYPRKLKPTAYTGKPLASPVIKMEVTPSFQQLSSLHEPLDTCGGVLRGKAGQFQSPGFPLSYQSDMKCKWVIESPVGHRVVLDFLKLVLEEHRTCQYDYVLVYDGTDDKLQEIGRFCGSQLTPQLRSTSNVMTLVMRTDSSLELDGFFANFSSLKSTSESIRLVGGRNLLEGLVEIKHRGIWGGICLKHWEQEEAQVVCRQLGYAGSAIATRRISRNSDDRVSVSYVKCTGHESTLEHCNLTHSGRCGTQERAGLICQVLNSCAALKSAGVLESGVYTIDPDGLDHGEEPFPVECDMQSEQATGITIVGHNAEAQERVSPCENAGCYTRNITYKDASLDQLRALTAVSEYCEQFVKLKCRHTRFLKDQWGWWVSRDGQKVNSWGEASTNSEKCTCGEKGTCALGLQTCNCDANDGVWRKDEGLLTDKSMLPVQAISFGDTLDVLVEMAFHSIGKLRCWGNGKKLPILQSCAALKDAGYTESGFYSIDPDGNGQGFSEFEAYCDMTSDPTTGITEVSHNSENRIRVTPCEEAGCYHRELQYGTELAQLNALTTVSETCEQYVRLDCRHIRFIQSEWGWWISWNGEKMFYWGGADANSRSCACGITGSCAGSGKLCNCDNNDHIWRIDDGYLRDKQALPVKAVHLGDTQDPPLEMAYHTIGKLRCRGRDSIRENHLY</sequence>
<evidence type="ECO:0000256" key="3">
    <source>
        <dbReference type="ARBA" id="ARBA00023157"/>
    </source>
</evidence>
<protein>
    <submittedName>
        <fullName evidence="8">Uncharacterized protein</fullName>
    </submittedName>
</protein>
<feature type="domain" description="SRCR" evidence="6">
    <location>
        <begin position="295"/>
        <end position="392"/>
    </location>
</feature>
<dbReference type="Gene3D" id="2.60.120.290">
    <property type="entry name" value="Spermadhesin, CUB domain"/>
    <property type="match status" value="1"/>
</dbReference>
<dbReference type="FunFam" id="2.60.120.290:FF:000005">
    <property type="entry name" value="Procollagen C-endopeptidase enhancer 1"/>
    <property type="match status" value="1"/>
</dbReference>
<proteinExistence type="inferred from homology"/>
<dbReference type="SMART" id="SM00202">
    <property type="entry name" value="SR"/>
    <property type="match status" value="1"/>
</dbReference>
<keyword evidence="3 4" id="KW-1015">Disulfide bond</keyword>
<dbReference type="InterPro" id="IPR000859">
    <property type="entry name" value="CUB_dom"/>
</dbReference>
<dbReference type="Pfam" id="PF00193">
    <property type="entry name" value="Xlink"/>
    <property type="match status" value="1"/>
</dbReference>
<dbReference type="PROSITE" id="PS50963">
    <property type="entry name" value="LINK_2"/>
    <property type="match status" value="1"/>
</dbReference>
<evidence type="ECO:0000259" key="7">
    <source>
        <dbReference type="PROSITE" id="PS50963"/>
    </source>
</evidence>
<dbReference type="SMART" id="SM00445">
    <property type="entry name" value="LINK"/>
    <property type="match status" value="1"/>
</dbReference>
<dbReference type="EMBL" id="JANPWB010000003">
    <property type="protein sequence ID" value="KAJ1202806.1"/>
    <property type="molecule type" value="Genomic_DNA"/>
</dbReference>
<keyword evidence="2" id="KW-0677">Repeat</keyword>
<dbReference type="GO" id="GO:0007155">
    <property type="term" value="P:cell adhesion"/>
    <property type="evidence" value="ECO:0007669"/>
    <property type="project" value="InterPro"/>
</dbReference>
<reference evidence="8" key="1">
    <citation type="journal article" date="2022" name="bioRxiv">
        <title>Sequencing and chromosome-scale assembly of the giantPleurodeles waltlgenome.</title>
        <authorList>
            <person name="Brown T."/>
            <person name="Elewa A."/>
            <person name="Iarovenko S."/>
            <person name="Subramanian E."/>
            <person name="Araus A.J."/>
            <person name="Petzold A."/>
            <person name="Susuki M."/>
            <person name="Suzuki K.-i.T."/>
            <person name="Hayashi T."/>
            <person name="Toyoda A."/>
            <person name="Oliveira C."/>
            <person name="Osipova E."/>
            <person name="Leigh N.D."/>
            <person name="Simon A."/>
            <person name="Yun M.H."/>
        </authorList>
    </citation>
    <scope>NUCLEOTIDE SEQUENCE</scope>
    <source>
        <strain evidence="8">20211129_DDA</strain>
        <tissue evidence="8">Liver</tissue>
    </source>
</reference>
<comment type="caution">
    <text evidence="8">The sequence shown here is derived from an EMBL/GenBank/DDBJ whole genome shotgun (WGS) entry which is preliminary data.</text>
</comment>
<dbReference type="PROSITE" id="PS50287">
    <property type="entry name" value="SRCR_2"/>
    <property type="match status" value="1"/>
</dbReference>
<gene>
    <name evidence="8" type="ORF">NDU88_006601</name>
</gene>
<dbReference type="PRINTS" id="PR00258">
    <property type="entry name" value="SPERACTRCPTR"/>
</dbReference>
<evidence type="ECO:0000256" key="2">
    <source>
        <dbReference type="ARBA" id="ARBA00022737"/>
    </source>
</evidence>
<accession>A0AAV7VPK5</accession>
<dbReference type="SUPFAM" id="SSF56487">
    <property type="entry name" value="SRCR-like"/>
    <property type="match status" value="1"/>
</dbReference>